<dbReference type="Proteomes" id="UP000005239">
    <property type="component" value="Unassembled WGS sequence"/>
</dbReference>
<dbReference type="PANTHER" id="PTHR36520">
    <property type="entry name" value="PROTEIN CBG13000-RELATED"/>
    <property type="match status" value="1"/>
</dbReference>
<evidence type="ECO:0000313" key="3">
    <source>
        <dbReference type="EnsemblMetazoa" id="PPA47401.1"/>
    </source>
</evidence>
<reference evidence="4" key="1">
    <citation type="journal article" date="2008" name="Nat. Genet.">
        <title>The Pristionchus pacificus genome provides a unique perspective on nematode lifestyle and parasitism.</title>
        <authorList>
            <person name="Dieterich C."/>
            <person name="Clifton S.W."/>
            <person name="Schuster L.N."/>
            <person name="Chinwalla A."/>
            <person name="Delehaunty K."/>
            <person name="Dinkelacker I."/>
            <person name="Fulton L."/>
            <person name="Fulton R."/>
            <person name="Godfrey J."/>
            <person name="Minx P."/>
            <person name="Mitreva M."/>
            <person name="Roeseler W."/>
            <person name="Tian H."/>
            <person name="Witte H."/>
            <person name="Yang S.P."/>
            <person name="Wilson R.K."/>
            <person name="Sommer R.J."/>
        </authorList>
    </citation>
    <scope>NUCLEOTIDE SEQUENCE [LARGE SCALE GENOMIC DNA]</scope>
    <source>
        <strain evidence="4">PS312</strain>
    </source>
</reference>
<accession>A0A8R1V6U7</accession>
<dbReference type="PANTHER" id="PTHR36520:SF4">
    <property type="entry name" value="DUF3421 DOMAIN-CONTAINING PROTEIN"/>
    <property type="match status" value="1"/>
</dbReference>
<dbReference type="EnsemblMetazoa" id="PPA47401.1">
    <property type="protein sequence ID" value="PPA47401.1"/>
    <property type="gene ID" value="WBGene00306043"/>
</dbReference>
<name>A0A8R1V6U7_PRIPA</name>
<gene>
    <name evidence="3" type="primary">WBGene00306043</name>
</gene>
<proteinExistence type="predicted"/>
<organism evidence="3 4">
    <name type="scientific">Pristionchus pacificus</name>
    <name type="common">Parasitic nematode worm</name>
    <dbReference type="NCBI Taxonomy" id="54126"/>
    <lineage>
        <taxon>Eukaryota</taxon>
        <taxon>Metazoa</taxon>
        <taxon>Ecdysozoa</taxon>
        <taxon>Nematoda</taxon>
        <taxon>Chromadorea</taxon>
        <taxon>Rhabditida</taxon>
        <taxon>Rhabditina</taxon>
        <taxon>Diplogasteromorpha</taxon>
        <taxon>Diplogasteroidea</taxon>
        <taxon>Neodiplogasteridae</taxon>
        <taxon>Pristionchus</taxon>
    </lineage>
</organism>
<evidence type="ECO:0000256" key="1">
    <source>
        <dbReference type="SAM" id="MobiDB-lite"/>
    </source>
</evidence>
<feature type="chain" id="PRO_5035831667" evidence="2">
    <location>
        <begin position="17"/>
        <end position="266"/>
    </location>
</feature>
<keyword evidence="2" id="KW-0732">Signal</keyword>
<protein>
    <submittedName>
        <fullName evidence="3">Uncharacterized protein</fullName>
    </submittedName>
</protein>
<sequence>MARSFALLLFLPLSDGIRMRRQAFPPNPSVYEPRVEDYNLPPFYQPHPGRDASSLTPIFPFTSEFNNGLDINPGTRVTVDGNLNAPILGWGIWDFKGGVKVGRPNTRVGFGTLNRPTNNLGISPETIAALGNDKIFNEAREKVPSIPVSVLPGNFVPIRCKPPFCNPFLHNLAFGVDVEPGDDYLFDAGFDFPLPLGPAGVGVRLPISGAVNVGTDPLLITYGHGMGPVEPPGFRKKDGPEPFETRKKRLKDPREIRDLPFANLKV</sequence>
<feature type="signal peptide" evidence="2">
    <location>
        <begin position="1"/>
        <end position="16"/>
    </location>
</feature>
<keyword evidence="4" id="KW-1185">Reference proteome</keyword>
<evidence type="ECO:0000256" key="2">
    <source>
        <dbReference type="SAM" id="SignalP"/>
    </source>
</evidence>
<reference evidence="3" key="2">
    <citation type="submission" date="2022-06" db="UniProtKB">
        <authorList>
            <consortium name="EnsemblMetazoa"/>
        </authorList>
    </citation>
    <scope>IDENTIFICATION</scope>
    <source>
        <strain evidence="3">PS312</strain>
    </source>
</reference>
<dbReference type="AlphaFoldDB" id="A0A8R1V6U7"/>
<evidence type="ECO:0000313" key="4">
    <source>
        <dbReference type="Proteomes" id="UP000005239"/>
    </source>
</evidence>
<feature type="compositionally biased region" description="Basic and acidic residues" evidence="1">
    <location>
        <begin position="233"/>
        <end position="245"/>
    </location>
</feature>
<feature type="region of interest" description="Disordered" evidence="1">
    <location>
        <begin position="229"/>
        <end position="250"/>
    </location>
</feature>